<gene>
    <name evidence="8" type="ORF">GH807_03750</name>
</gene>
<proteinExistence type="inferred from homology"/>
<dbReference type="SUPFAM" id="SSF90002">
    <property type="entry name" value="Hypothetical protein YjiA, C-terminal domain"/>
    <property type="match status" value="1"/>
</dbReference>
<comment type="similarity">
    <text evidence="4">Belongs to the SIMIBI class G3E GTPase family. ZNG1 subfamily.</text>
</comment>
<evidence type="ECO:0000259" key="7">
    <source>
        <dbReference type="Pfam" id="PF07683"/>
    </source>
</evidence>
<name>A0ABR6WI47_9FIRM</name>
<dbReference type="Proteomes" id="UP000653358">
    <property type="component" value="Unassembled WGS sequence"/>
</dbReference>
<accession>A0ABR6WI47</accession>
<evidence type="ECO:0000259" key="6">
    <source>
        <dbReference type="Pfam" id="PF02492"/>
    </source>
</evidence>
<dbReference type="EMBL" id="WJBB01000003">
    <property type="protein sequence ID" value="MBC3796163.1"/>
    <property type="molecule type" value="Genomic_DNA"/>
</dbReference>
<dbReference type="InterPro" id="IPR027417">
    <property type="entry name" value="P-loop_NTPase"/>
</dbReference>
<feature type="domain" description="CobW C-terminal" evidence="7">
    <location>
        <begin position="232"/>
        <end position="311"/>
    </location>
</feature>
<keyword evidence="9" id="KW-1185">Reference proteome</keyword>
<evidence type="ECO:0000256" key="4">
    <source>
        <dbReference type="ARBA" id="ARBA00034320"/>
    </source>
</evidence>
<dbReference type="PANTHER" id="PTHR13748">
    <property type="entry name" value="COBW-RELATED"/>
    <property type="match status" value="1"/>
</dbReference>
<dbReference type="CDD" id="cd03112">
    <property type="entry name" value="CobW-like"/>
    <property type="match status" value="1"/>
</dbReference>
<comment type="catalytic activity">
    <reaction evidence="5">
        <text>GTP + H2O = GDP + phosphate + H(+)</text>
        <dbReference type="Rhea" id="RHEA:19669"/>
        <dbReference type="ChEBI" id="CHEBI:15377"/>
        <dbReference type="ChEBI" id="CHEBI:15378"/>
        <dbReference type="ChEBI" id="CHEBI:37565"/>
        <dbReference type="ChEBI" id="CHEBI:43474"/>
        <dbReference type="ChEBI" id="CHEBI:58189"/>
    </reaction>
    <physiologicalReaction direction="left-to-right" evidence="5">
        <dbReference type="Rhea" id="RHEA:19670"/>
    </physiologicalReaction>
</comment>
<organism evidence="8 9">
    <name type="scientific">Acetobacterium tundrae</name>
    <dbReference type="NCBI Taxonomy" id="132932"/>
    <lineage>
        <taxon>Bacteria</taxon>
        <taxon>Bacillati</taxon>
        <taxon>Bacillota</taxon>
        <taxon>Clostridia</taxon>
        <taxon>Eubacteriales</taxon>
        <taxon>Eubacteriaceae</taxon>
        <taxon>Acetobacterium</taxon>
    </lineage>
</organism>
<keyword evidence="2" id="KW-0378">Hydrolase</keyword>
<dbReference type="InterPro" id="IPR051316">
    <property type="entry name" value="Zinc-reg_GTPase_activator"/>
</dbReference>
<dbReference type="Pfam" id="PF02492">
    <property type="entry name" value="cobW"/>
    <property type="match status" value="1"/>
</dbReference>
<evidence type="ECO:0000256" key="1">
    <source>
        <dbReference type="ARBA" id="ARBA00022741"/>
    </source>
</evidence>
<dbReference type="InterPro" id="IPR003495">
    <property type="entry name" value="CobW/HypB/UreG_nucleotide-bd"/>
</dbReference>
<dbReference type="PANTHER" id="PTHR13748:SF62">
    <property type="entry name" value="COBW DOMAIN-CONTAINING PROTEIN"/>
    <property type="match status" value="1"/>
</dbReference>
<dbReference type="RefSeq" id="WP_148602777.1">
    <property type="nucleotide sequence ID" value="NZ_RXYB01000004.1"/>
</dbReference>
<evidence type="ECO:0000313" key="9">
    <source>
        <dbReference type="Proteomes" id="UP000653358"/>
    </source>
</evidence>
<evidence type="ECO:0000256" key="2">
    <source>
        <dbReference type="ARBA" id="ARBA00022801"/>
    </source>
</evidence>
<reference evidence="8 9" key="1">
    <citation type="journal article" date="2020" name="mSystems">
        <title>Defining Genomic and Predicted Metabolic Features of the Acetobacterium Genus.</title>
        <authorList>
            <person name="Ross D.E."/>
            <person name="Marshall C.W."/>
            <person name="Gulliver D."/>
            <person name="May H.D."/>
            <person name="Norman R.S."/>
        </authorList>
    </citation>
    <scope>NUCLEOTIDE SEQUENCE [LARGE SCALE GENOMIC DNA]</scope>
    <source>
        <strain evidence="8 9">DSM 9173</strain>
    </source>
</reference>
<keyword evidence="1" id="KW-0547">Nucleotide-binding</keyword>
<feature type="domain" description="CobW/HypB/UreG nucleotide-binding" evidence="6">
    <location>
        <begin position="5"/>
        <end position="178"/>
    </location>
</feature>
<dbReference type="SUPFAM" id="SSF52540">
    <property type="entry name" value="P-loop containing nucleoside triphosphate hydrolases"/>
    <property type="match status" value="1"/>
</dbReference>
<keyword evidence="3" id="KW-0143">Chaperone</keyword>
<dbReference type="Pfam" id="PF07683">
    <property type="entry name" value="CobW_C"/>
    <property type="match status" value="1"/>
</dbReference>
<dbReference type="Gene3D" id="3.40.50.300">
    <property type="entry name" value="P-loop containing nucleotide triphosphate hydrolases"/>
    <property type="match status" value="1"/>
</dbReference>
<evidence type="ECO:0000256" key="5">
    <source>
        <dbReference type="ARBA" id="ARBA00049117"/>
    </source>
</evidence>
<dbReference type="Gene3D" id="3.30.1220.10">
    <property type="entry name" value="CobW-like, C-terminal domain"/>
    <property type="match status" value="1"/>
</dbReference>
<protein>
    <submittedName>
        <fullName evidence="8">GTP-binding protein</fullName>
    </submittedName>
</protein>
<dbReference type="InterPro" id="IPR011629">
    <property type="entry name" value="CobW-like_C"/>
</dbReference>
<evidence type="ECO:0000313" key="8">
    <source>
        <dbReference type="EMBL" id="MBC3796163.1"/>
    </source>
</evidence>
<dbReference type="InterPro" id="IPR036627">
    <property type="entry name" value="CobW-likC_sf"/>
</dbReference>
<sequence length="313" mass="35361">MTTDVYIVSGFLGAGKTTLIQKILRETFKEDKVILIENDFGEISVDSALLKSDGVEVKEINSGCICCSLQGDFVASIREIVDKFKPDKIIIEPSGIAKLSDIVKACNHSQINQYIKVKKKITVVDTEFFEIYLEDFGEFFEDQIKNADVIVLSHGETFPDKAAKAGELIKSINPHAFVFSKEWAHISIDKILFCENNHKNRNSCVEHHECGGSEHDEHEHHHDAEEIFDTLTLFTKRIFTVNDLRERILEMKQIFQGAILRVKGIVSGENGYINLQYTHGDLQITETSAEGDFICIIGSNLDKQNLARIFEGY</sequence>
<comment type="caution">
    <text evidence="8">The sequence shown here is derived from an EMBL/GenBank/DDBJ whole genome shotgun (WGS) entry which is preliminary data.</text>
</comment>
<evidence type="ECO:0000256" key="3">
    <source>
        <dbReference type="ARBA" id="ARBA00023186"/>
    </source>
</evidence>